<dbReference type="AlphaFoldDB" id="A0A232FA43"/>
<proteinExistence type="predicted"/>
<sequence>MASKSEKQSSKTNIIKSSYSTPRDSLYKRPHIVEKQIRRKQEREKNRNRTNIDAPKQKLLNLANLRCEIPYK</sequence>
<organism evidence="2 3">
    <name type="scientific">Trichomalopsis sarcophagae</name>
    <dbReference type="NCBI Taxonomy" id="543379"/>
    <lineage>
        <taxon>Eukaryota</taxon>
        <taxon>Metazoa</taxon>
        <taxon>Ecdysozoa</taxon>
        <taxon>Arthropoda</taxon>
        <taxon>Hexapoda</taxon>
        <taxon>Insecta</taxon>
        <taxon>Pterygota</taxon>
        <taxon>Neoptera</taxon>
        <taxon>Endopterygota</taxon>
        <taxon>Hymenoptera</taxon>
        <taxon>Apocrita</taxon>
        <taxon>Proctotrupomorpha</taxon>
        <taxon>Chalcidoidea</taxon>
        <taxon>Pteromalidae</taxon>
        <taxon>Pteromalinae</taxon>
        <taxon>Trichomalopsis</taxon>
    </lineage>
</organism>
<feature type="compositionally biased region" description="Basic and acidic residues" evidence="1">
    <location>
        <begin position="25"/>
        <end position="47"/>
    </location>
</feature>
<feature type="region of interest" description="Disordered" evidence="1">
    <location>
        <begin position="1"/>
        <end position="55"/>
    </location>
</feature>
<evidence type="ECO:0000313" key="3">
    <source>
        <dbReference type="Proteomes" id="UP000215335"/>
    </source>
</evidence>
<accession>A0A232FA43</accession>
<name>A0A232FA43_9HYME</name>
<comment type="caution">
    <text evidence="2">The sequence shown here is derived from an EMBL/GenBank/DDBJ whole genome shotgun (WGS) entry which is preliminary data.</text>
</comment>
<gene>
    <name evidence="2" type="ORF">TSAR_001618</name>
</gene>
<dbReference type="EMBL" id="NNAY01000586">
    <property type="protein sequence ID" value="OXU27535.1"/>
    <property type="molecule type" value="Genomic_DNA"/>
</dbReference>
<feature type="compositionally biased region" description="Polar residues" evidence="1">
    <location>
        <begin position="10"/>
        <end position="23"/>
    </location>
</feature>
<protein>
    <submittedName>
        <fullName evidence="2">Uncharacterized protein</fullName>
    </submittedName>
</protein>
<keyword evidence="3" id="KW-1185">Reference proteome</keyword>
<evidence type="ECO:0000313" key="2">
    <source>
        <dbReference type="EMBL" id="OXU27535.1"/>
    </source>
</evidence>
<dbReference type="Proteomes" id="UP000215335">
    <property type="component" value="Unassembled WGS sequence"/>
</dbReference>
<reference evidence="2 3" key="1">
    <citation type="journal article" date="2017" name="Curr. Biol.">
        <title>The Evolution of Venom by Co-option of Single-Copy Genes.</title>
        <authorList>
            <person name="Martinson E.O."/>
            <person name="Mrinalini"/>
            <person name="Kelkar Y.D."/>
            <person name="Chang C.H."/>
            <person name="Werren J.H."/>
        </authorList>
    </citation>
    <scope>NUCLEOTIDE SEQUENCE [LARGE SCALE GENOMIC DNA]</scope>
    <source>
        <strain evidence="2 3">Alberta</strain>
        <tissue evidence="2">Whole body</tissue>
    </source>
</reference>
<evidence type="ECO:0000256" key="1">
    <source>
        <dbReference type="SAM" id="MobiDB-lite"/>
    </source>
</evidence>